<dbReference type="OrthoDB" id="439568at2759"/>
<sequence>MFAACDDSGTWWYTEASEGKSFEEENKEFMSPINDTAPLGEQTWEIEELYDFDGSLVPDLGLKNVPPEEKDDYEPDLDEFKPSPPGRLEVVPVNTSSSYGPDFGDGGVDILGMDDPVSSPDQKRESTAVEPEPCAKKELEKETADKVERSKPRIPALLQDVADLAFKATEELQSKGLDKSFIGCSRMLGLVLGAADVTAAFMATPLRKRDVIAKLPALSVSDLSGGGGQLKFFGRQIFRQQGDKAIFVGLPEDYLKTTFESFGLKTGCRSAPDITSMLDQDGKECTPGAYSRFRSALGKLSWFVQTRQDIRAWMGLLATQHSKPTEHTEKALRAVLRFLVQDQGVMLRLPAEIAPREATNHPLANDAEDNARI</sequence>
<dbReference type="AlphaFoldDB" id="A0A9P1FNG8"/>
<evidence type="ECO:0000256" key="1">
    <source>
        <dbReference type="SAM" id="MobiDB-lite"/>
    </source>
</evidence>
<comment type="caution">
    <text evidence="2">The sequence shown here is derived from an EMBL/GenBank/DDBJ whole genome shotgun (WGS) entry which is preliminary data.</text>
</comment>
<evidence type="ECO:0000313" key="3">
    <source>
        <dbReference type="EMBL" id="CAL4768137.1"/>
    </source>
</evidence>
<protein>
    <submittedName>
        <fullName evidence="3">Ankyrin repeat domain-containing protein 50</fullName>
    </submittedName>
</protein>
<reference evidence="2" key="1">
    <citation type="submission" date="2022-10" db="EMBL/GenBank/DDBJ databases">
        <authorList>
            <person name="Chen Y."/>
            <person name="Dougan E. K."/>
            <person name="Chan C."/>
            <person name="Rhodes N."/>
            <person name="Thang M."/>
        </authorList>
    </citation>
    <scope>NUCLEOTIDE SEQUENCE</scope>
</reference>
<feature type="region of interest" description="Disordered" evidence="1">
    <location>
        <begin position="114"/>
        <end position="133"/>
    </location>
</feature>
<proteinExistence type="predicted"/>
<dbReference type="EMBL" id="CAMXCT010000590">
    <property type="protein sequence ID" value="CAI3980825.1"/>
    <property type="molecule type" value="Genomic_DNA"/>
</dbReference>
<evidence type="ECO:0000313" key="2">
    <source>
        <dbReference type="EMBL" id="CAI3980825.1"/>
    </source>
</evidence>
<organism evidence="2">
    <name type="scientific">Cladocopium goreaui</name>
    <dbReference type="NCBI Taxonomy" id="2562237"/>
    <lineage>
        <taxon>Eukaryota</taxon>
        <taxon>Sar</taxon>
        <taxon>Alveolata</taxon>
        <taxon>Dinophyceae</taxon>
        <taxon>Suessiales</taxon>
        <taxon>Symbiodiniaceae</taxon>
        <taxon>Cladocopium</taxon>
    </lineage>
</organism>
<dbReference type="EMBL" id="CAMXCT030000590">
    <property type="protein sequence ID" value="CAL4768137.1"/>
    <property type="molecule type" value="Genomic_DNA"/>
</dbReference>
<dbReference type="EMBL" id="CAMXCT020000590">
    <property type="protein sequence ID" value="CAL1134200.1"/>
    <property type="molecule type" value="Genomic_DNA"/>
</dbReference>
<feature type="compositionally biased region" description="Basic and acidic residues" evidence="1">
    <location>
        <begin position="121"/>
        <end position="133"/>
    </location>
</feature>
<name>A0A9P1FNG8_9DINO</name>
<accession>A0A9P1FNG8</accession>
<gene>
    <name evidence="2" type="ORF">C1SCF055_LOCUS8676</name>
</gene>
<evidence type="ECO:0000313" key="4">
    <source>
        <dbReference type="Proteomes" id="UP001152797"/>
    </source>
</evidence>
<reference evidence="3 4" key="2">
    <citation type="submission" date="2024-05" db="EMBL/GenBank/DDBJ databases">
        <authorList>
            <person name="Chen Y."/>
            <person name="Shah S."/>
            <person name="Dougan E. K."/>
            <person name="Thang M."/>
            <person name="Chan C."/>
        </authorList>
    </citation>
    <scope>NUCLEOTIDE SEQUENCE [LARGE SCALE GENOMIC DNA]</scope>
</reference>
<dbReference type="Proteomes" id="UP001152797">
    <property type="component" value="Unassembled WGS sequence"/>
</dbReference>
<feature type="region of interest" description="Disordered" evidence="1">
    <location>
        <begin position="63"/>
        <end position="86"/>
    </location>
</feature>
<keyword evidence="4" id="KW-1185">Reference proteome</keyword>